<dbReference type="GO" id="GO:0004601">
    <property type="term" value="F:peroxidase activity"/>
    <property type="evidence" value="ECO:0007669"/>
    <property type="project" value="UniProtKB-KW"/>
</dbReference>
<evidence type="ECO:0000313" key="7">
    <source>
        <dbReference type="Proteomes" id="UP000247409"/>
    </source>
</evidence>
<feature type="chain" id="PRO_5016119462" evidence="5">
    <location>
        <begin position="20"/>
        <end position="565"/>
    </location>
</feature>
<dbReference type="Proteomes" id="UP000247409">
    <property type="component" value="Unassembled WGS sequence"/>
</dbReference>
<comment type="subcellular location">
    <subcellularLocation>
        <location evidence="1">Secreted</location>
    </subcellularLocation>
</comment>
<comment type="caution">
    <text evidence="6">The sequence shown here is derived from an EMBL/GenBank/DDBJ whole genome shotgun (WGS) entry which is preliminary data.</text>
</comment>
<protein>
    <submittedName>
        <fullName evidence="6">Eosinophil peroxidase</fullName>
    </submittedName>
</protein>
<keyword evidence="7" id="KW-1185">Reference proteome</keyword>
<dbReference type="EMBL" id="NBIV01000121">
    <property type="protein sequence ID" value="PXF43544.1"/>
    <property type="molecule type" value="Genomic_DNA"/>
</dbReference>
<dbReference type="InterPro" id="IPR019791">
    <property type="entry name" value="Haem_peroxidase_animal"/>
</dbReference>
<dbReference type="OrthoDB" id="823504at2759"/>
<dbReference type="PANTHER" id="PTHR11475">
    <property type="entry name" value="OXIDASE/PEROXIDASE"/>
    <property type="match status" value="1"/>
</dbReference>
<gene>
    <name evidence="6" type="ORF">BWQ96_06721</name>
</gene>
<name>A0A2V3IN82_9FLOR</name>
<dbReference type="PROSITE" id="PS50292">
    <property type="entry name" value="PEROXIDASE_3"/>
    <property type="match status" value="1"/>
</dbReference>
<evidence type="ECO:0000313" key="6">
    <source>
        <dbReference type="EMBL" id="PXF43544.1"/>
    </source>
</evidence>
<reference evidence="6 7" key="1">
    <citation type="journal article" date="2018" name="Mol. Biol. Evol.">
        <title>Analysis of the draft genome of the red seaweed Gracilariopsis chorda provides insights into genome size evolution in Rhodophyta.</title>
        <authorList>
            <person name="Lee J."/>
            <person name="Yang E.C."/>
            <person name="Graf L."/>
            <person name="Yang J.H."/>
            <person name="Qiu H."/>
            <person name="Zel Zion U."/>
            <person name="Chan C.X."/>
            <person name="Stephens T.G."/>
            <person name="Weber A.P.M."/>
            <person name="Boo G.H."/>
            <person name="Boo S.M."/>
            <person name="Kim K.M."/>
            <person name="Shin Y."/>
            <person name="Jung M."/>
            <person name="Lee S.J."/>
            <person name="Yim H.S."/>
            <person name="Lee J.H."/>
            <person name="Bhattacharya D."/>
            <person name="Yoon H.S."/>
        </authorList>
    </citation>
    <scope>NUCLEOTIDE SEQUENCE [LARGE SCALE GENOMIC DNA]</scope>
    <source>
        <strain evidence="6 7">SKKU-2015</strain>
        <tissue evidence="6">Whole body</tissue>
    </source>
</reference>
<evidence type="ECO:0000256" key="2">
    <source>
        <dbReference type="ARBA" id="ARBA00022525"/>
    </source>
</evidence>
<dbReference type="GO" id="GO:0006979">
    <property type="term" value="P:response to oxidative stress"/>
    <property type="evidence" value="ECO:0007669"/>
    <property type="project" value="InterPro"/>
</dbReference>
<keyword evidence="3" id="KW-0325">Glycoprotein</keyword>
<accession>A0A2V3IN82</accession>
<keyword evidence="4" id="KW-0408">Iron</keyword>
<dbReference type="Pfam" id="PF03098">
    <property type="entry name" value="An_peroxidase"/>
    <property type="match status" value="1"/>
</dbReference>
<dbReference type="InterPro" id="IPR010255">
    <property type="entry name" value="Haem_peroxidase_sf"/>
</dbReference>
<keyword evidence="6" id="KW-0575">Peroxidase</keyword>
<dbReference type="GO" id="GO:0005576">
    <property type="term" value="C:extracellular region"/>
    <property type="evidence" value="ECO:0007669"/>
    <property type="project" value="UniProtKB-SubCell"/>
</dbReference>
<evidence type="ECO:0000256" key="5">
    <source>
        <dbReference type="SAM" id="SignalP"/>
    </source>
</evidence>
<proteinExistence type="predicted"/>
<dbReference type="PRINTS" id="PR00457">
    <property type="entry name" value="ANPEROXIDASE"/>
</dbReference>
<keyword evidence="5" id="KW-0732">Signal</keyword>
<dbReference type="PANTHER" id="PTHR11475:SF4">
    <property type="entry name" value="CHORION PEROXIDASE"/>
    <property type="match status" value="1"/>
</dbReference>
<sequence>MIKLITILLITAFATTALAQAPRRIGIGSSSLSSRGPRRRAARIAVSPECVGITTRTITGFCTNDADPTLGESRRAQASYFNVSTQQPADQNLPSPRLVSNIVSAQEGPTENSHGLNEMFTFFGQFIDHDFALSPPPIEPVEHLDIEVPTGDPELSVASLEFIRSERERVDQTSPVERPITVLTSALDLSTVYGSEEDRNRVLRVPNSCLLKTSRDAVSGAELLPRNTKGFVNVPTITDEFFIAGDARANETPMLTAMHTIWVREHNRLCRVLDERFPNADSVQQYETARAINIAQYQKIIYKEWLPAILGPLNLRPYPGYLRSVDPTVSIEFTTAGFRLGHTLVSGNVRRMNGRGMVLPPIPAEEMFFVKSDEVPSRLISQLLRAASVFRAQEFDEKVVDTLRNFLFENVEEEEGFDLVALNLQRSRDHNVPKYNDLREFFRGTRASSFRDISRNRETMDKLRRAYGTVDNVEAWIGLVSESKALGAGVGRTLGQLLRREFERLRNGDQFFYERRNTIRPEVFQQLSTLETELFHDDFLFNRILLRNTPISVQTLDRRSNAFLV</sequence>
<keyword evidence="6" id="KW-0560">Oxidoreductase</keyword>
<dbReference type="Gene3D" id="1.10.640.10">
    <property type="entry name" value="Haem peroxidase domain superfamily, animal type"/>
    <property type="match status" value="1"/>
</dbReference>
<organism evidence="6 7">
    <name type="scientific">Gracilariopsis chorda</name>
    <dbReference type="NCBI Taxonomy" id="448386"/>
    <lineage>
        <taxon>Eukaryota</taxon>
        <taxon>Rhodophyta</taxon>
        <taxon>Florideophyceae</taxon>
        <taxon>Rhodymeniophycidae</taxon>
        <taxon>Gracilariales</taxon>
        <taxon>Gracilariaceae</taxon>
        <taxon>Gracilariopsis</taxon>
    </lineage>
</organism>
<dbReference type="AlphaFoldDB" id="A0A2V3IN82"/>
<keyword evidence="4" id="KW-0479">Metal-binding</keyword>
<evidence type="ECO:0000256" key="4">
    <source>
        <dbReference type="PIRSR" id="PIRSR619791-2"/>
    </source>
</evidence>
<feature type="binding site" description="axial binding residue" evidence="4">
    <location>
        <position position="342"/>
    </location>
    <ligand>
        <name>heme b</name>
        <dbReference type="ChEBI" id="CHEBI:60344"/>
    </ligand>
    <ligandPart>
        <name>Fe</name>
        <dbReference type="ChEBI" id="CHEBI:18248"/>
    </ligandPart>
</feature>
<dbReference type="GO" id="GO:0046872">
    <property type="term" value="F:metal ion binding"/>
    <property type="evidence" value="ECO:0007669"/>
    <property type="project" value="UniProtKB-KW"/>
</dbReference>
<keyword evidence="2" id="KW-0964">Secreted</keyword>
<dbReference type="SUPFAM" id="SSF48113">
    <property type="entry name" value="Heme-dependent peroxidases"/>
    <property type="match status" value="1"/>
</dbReference>
<dbReference type="GO" id="GO:0020037">
    <property type="term" value="F:heme binding"/>
    <property type="evidence" value="ECO:0007669"/>
    <property type="project" value="InterPro"/>
</dbReference>
<dbReference type="InterPro" id="IPR037120">
    <property type="entry name" value="Haem_peroxidase_sf_animal"/>
</dbReference>
<evidence type="ECO:0000256" key="1">
    <source>
        <dbReference type="ARBA" id="ARBA00004613"/>
    </source>
</evidence>
<evidence type="ECO:0000256" key="3">
    <source>
        <dbReference type="ARBA" id="ARBA00023180"/>
    </source>
</evidence>
<keyword evidence="4" id="KW-0349">Heme</keyword>
<feature type="signal peptide" evidence="5">
    <location>
        <begin position="1"/>
        <end position="19"/>
    </location>
</feature>